<keyword evidence="3" id="KW-1185">Reference proteome</keyword>
<reference evidence="2 3" key="1">
    <citation type="submission" date="2020-12" db="EMBL/GenBank/DDBJ databases">
        <title>Vagococcus allomyrinae sp. nov. and Enterococcus lavae sp. nov., isolated from the larvae of Allomyrina dichotoma.</title>
        <authorList>
            <person name="Lee S.D."/>
        </authorList>
    </citation>
    <scope>NUCLEOTIDE SEQUENCE [LARGE SCALE GENOMIC DNA]</scope>
    <source>
        <strain evidence="2 3">BWM-S5</strain>
    </source>
</reference>
<dbReference type="InterPro" id="IPR054201">
    <property type="entry name" value="DUF6906"/>
</dbReference>
<dbReference type="Pfam" id="PF21847">
    <property type="entry name" value="DUF6906"/>
    <property type="match status" value="1"/>
</dbReference>
<sequence length="58" mass="6542">MKQNRGKRPNRKIKEALSKSFGGCVKVNGSNWLVIEENDGLVTCENRKNGKRRVLNVA</sequence>
<gene>
    <name evidence="2" type="ORF">I6N96_12695</name>
</gene>
<dbReference type="RefSeq" id="WP_209557913.1">
    <property type="nucleotide sequence ID" value="NZ_JAEDXU010000006.1"/>
</dbReference>
<organism evidence="2 3">
    <name type="scientific">Enterococcus larvae</name>
    <dbReference type="NCBI Taxonomy" id="2794352"/>
    <lineage>
        <taxon>Bacteria</taxon>
        <taxon>Bacillati</taxon>
        <taxon>Bacillota</taxon>
        <taxon>Bacilli</taxon>
        <taxon>Lactobacillales</taxon>
        <taxon>Enterococcaceae</taxon>
        <taxon>Enterococcus</taxon>
    </lineage>
</organism>
<evidence type="ECO:0000313" key="3">
    <source>
        <dbReference type="Proteomes" id="UP000673375"/>
    </source>
</evidence>
<dbReference type="EMBL" id="JAEDXU010000006">
    <property type="protein sequence ID" value="MBP1047132.1"/>
    <property type="molecule type" value="Genomic_DNA"/>
</dbReference>
<protein>
    <recommendedName>
        <fullName evidence="1">DUF6906 domain-containing protein</fullName>
    </recommendedName>
</protein>
<dbReference type="Proteomes" id="UP000673375">
    <property type="component" value="Unassembled WGS sequence"/>
</dbReference>
<evidence type="ECO:0000313" key="2">
    <source>
        <dbReference type="EMBL" id="MBP1047132.1"/>
    </source>
</evidence>
<evidence type="ECO:0000259" key="1">
    <source>
        <dbReference type="Pfam" id="PF21847"/>
    </source>
</evidence>
<proteinExistence type="predicted"/>
<name>A0ABS4CKK6_9ENTE</name>
<comment type="caution">
    <text evidence="2">The sequence shown here is derived from an EMBL/GenBank/DDBJ whole genome shotgun (WGS) entry which is preliminary data.</text>
</comment>
<feature type="domain" description="DUF6906" evidence="1">
    <location>
        <begin position="5"/>
        <end position="56"/>
    </location>
</feature>
<accession>A0ABS4CKK6</accession>